<dbReference type="SUPFAM" id="SSF53474">
    <property type="entry name" value="alpha/beta-Hydrolases"/>
    <property type="match status" value="1"/>
</dbReference>
<dbReference type="InterPro" id="IPR012223">
    <property type="entry name" value="TEII"/>
</dbReference>
<accession>A0A075QY67</accession>
<proteinExistence type="inferred from homology"/>
<evidence type="ECO:0000313" key="4">
    <source>
        <dbReference type="Proteomes" id="UP000005850"/>
    </source>
</evidence>
<dbReference type="Gene3D" id="3.40.50.1820">
    <property type="entry name" value="alpha/beta hydrolase"/>
    <property type="match status" value="1"/>
</dbReference>
<dbReference type="KEGG" id="blr:BRLA_c009560"/>
<evidence type="ECO:0000259" key="2">
    <source>
        <dbReference type="Pfam" id="PF00975"/>
    </source>
</evidence>
<sequence>MSTKMKLFCIPYAGGSASVYTSWKKAFLPNIELIPIELAGKGSRFNQPLYENIEQAVSDILSFLQSKLDSSPYALFGHSMGALLVFEVLHALKEQNAPMPITTFFSGKNPPHIAPTTNRHKLEGKAFWEEVRSMGGTPAELMTSTELMDIFTPILKRDFKLVETYAPNLNRELITTPVTVLYGTKDDTVSVDKMTEWSRHTSEDISFATFDGGHFFIQEHEQAVISLVNQTLLSTMLKV</sequence>
<organism evidence="3 4">
    <name type="scientific">Brevibacillus laterosporus LMG 15441</name>
    <dbReference type="NCBI Taxonomy" id="1042163"/>
    <lineage>
        <taxon>Bacteria</taxon>
        <taxon>Bacillati</taxon>
        <taxon>Bacillota</taxon>
        <taxon>Bacilli</taxon>
        <taxon>Bacillales</taxon>
        <taxon>Paenibacillaceae</taxon>
        <taxon>Brevibacillus</taxon>
    </lineage>
</organism>
<dbReference type="eggNOG" id="COG3208">
    <property type="taxonomic scope" value="Bacteria"/>
</dbReference>
<evidence type="ECO:0000313" key="3">
    <source>
        <dbReference type="EMBL" id="AIG25297.1"/>
    </source>
</evidence>
<dbReference type="PANTHER" id="PTHR11487:SF0">
    <property type="entry name" value="S-ACYL FATTY ACID SYNTHASE THIOESTERASE, MEDIUM CHAIN"/>
    <property type="match status" value="1"/>
</dbReference>
<evidence type="ECO:0000256" key="1">
    <source>
        <dbReference type="ARBA" id="ARBA00007169"/>
    </source>
</evidence>
<name>A0A075QY67_BRELA</name>
<dbReference type="PANTHER" id="PTHR11487">
    <property type="entry name" value="THIOESTERASE"/>
    <property type="match status" value="1"/>
</dbReference>
<feature type="domain" description="Thioesterase" evidence="2">
    <location>
        <begin position="6"/>
        <end position="230"/>
    </location>
</feature>
<comment type="similarity">
    <text evidence="1">Belongs to the thioesterase family.</text>
</comment>
<dbReference type="InterPro" id="IPR001031">
    <property type="entry name" value="Thioesterase"/>
</dbReference>
<dbReference type="AlphaFoldDB" id="A0A075QY67"/>
<dbReference type="EMBL" id="CP007806">
    <property type="protein sequence ID" value="AIG25297.1"/>
    <property type="molecule type" value="Genomic_DNA"/>
</dbReference>
<protein>
    <submittedName>
        <fullName evidence="3">Thioesterase domain-containing protein</fullName>
    </submittedName>
</protein>
<keyword evidence="4" id="KW-1185">Reference proteome</keyword>
<dbReference type="Proteomes" id="UP000005850">
    <property type="component" value="Chromosome"/>
</dbReference>
<dbReference type="InterPro" id="IPR029058">
    <property type="entry name" value="AB_hydrolase_fold"/>
</dbReference>
<dbReference type="GO" id="GO:0008610">
    <property type="term" value="P:lipid biosynthetic process"/>
    <property type="evidence" value="ECO:0007669"/>
    <property type="project" value="TreeGrafter"/>
</dbReference>
<dbReference type="Pfam" id="PF00975">
    <property type="entry name" value="Thioesterase"/>
    <property type="match status" value="1"/>
</dbReference>
<dbReference type="HOGENOM" id="CLU_070456_2_0_9"/>
<dbReference type="STRING" id="1042163.BRLA_c009560"/>
<reference evidence="3 4" key="1">
    <citation type="journal article" date="2011" name="J. Bacteriol.">
        <title>Genome sequence of Brevibacillus laterosporus LMG 15441, a pathogen of invertebrates.</title>
        <authorList>
            <person name="Djukic M."/>
            <person name="Poehlein A."/>
            <person name="Thurmer A."/>
            <person name="Daniel R."/>
        </authorList>
    </citation>
    <scope>NUCLEOTIDE SEQUENCE [LARGE SCALE GENOMIC DNA]</scope>
    <source>
        <strain evidence="3 4">LMG 15441</strain>
    </source>
</reference>
<gene>
    <name evidence="3" type="ORF">BRLA_c009560</name>
</gene>
<dbReference type="RefSeq" id="WP_051876104.1">
    <property type="nucleotide sequence ID" value="NZ_CP007806.1"/>
</dbReference>